<protein>
    <submittedName>
        <fullName evidence="2">Uncharacterized protein</fullName>
    </submittedName>
</protein>
<dbReference type="EMBL" id="LAZR01012904">
    <property type="protein sequence ID" value="KKM24546.1"/>
    <property type="molecule type" value="Genomic_DNA"/>
</dbReference>
<keyword evidence="1" id="KW-0472">Membrane</keyword>
<evidence type="ECO:0000256" key="1">
    <source>
        <dbReference type="SAM" id="Phobius"/>
    </source>
</evidence>
<sequence>MRIKEELLYSIIGFVFTIVFILIFSVTNNWKLGIAISMLGVFSFGIFVVNLSIYLEKLWKKKKFAPEGGEE</sequence>
<feature type="transmembrane region" description="Helical" evidence="1">
    <location>
        <begin position="32"/>
        <end position="55"/>
    </location>
</feature>
<comment type="caution">
    <text evidence="2">The sequence shown here is derived from an EMBL/GenBank/DDBJ whole genome shotgun (WGS) entry which is preliminary data.</text>
</comment>
<dbReference type="AlphaFoldDB" id="A0A0F9IAD2"/>
<keyword evidence="1" id="KW-0812">Transmembrane</keyword>
<keyword evidence="1" id="KW-1133">Transmembrane helix</keyword>
<organism evidence="2">
    <name type="scientific">marine sediment metagenome</name>
    <dbReference type="NCBI Taxonomy" id="412755"/>
    <lineage>
        <taxon>unclassified sequences</taxon>
        <taxon>metagenomes</taxon>
        <taxon>ecological metagenomes</taxon>
    </lineage>
</organism>
<proteinExistence type="predicted"/>
<evidence type="ECO:0000313" key="2">
    <source>
        <dbReference type="EMBL" id="KKM24546.1"/>
    </source>
</evidence>
<feature type="transmembrane region" description="Helical" evidence="1">
    <location>
        <begin position="7"/>
        <end position="26"/>
    </location>
</feature>
<gene>
    <name evidence="2" type="ORF">LCGC14_1604030</name>
</gene>
<accession>A0A0F9IAD2</accession>
<name>A0A0F9IAD2_9ZZZZ</name>
<reference evidence="2" key="1">
    <citation type="journal article" date="2015" name="Nature">
        <title>Complex archaea that bridge the gap between prokaryotes and eukaryotes.</title>
        <authorList>
            <person name="Spang A."/>
            <person name="Saw J.H."/>
            <person name="Jorgensen S.L."/>
            <person name="Zaremba-Niedzwiedzka K."/>
            <person name="Martijn J."/>
            <person name="Lind A.E."/>
            <person name="van Eijk R."/>
            <person name="Schleper C."/>
            <person name="Guy L."/>
            <person name="Ettema T.J."/>
        </authorList>
    </citation>
    <scope>NUCLEOTIDE SEQUENCE</scope>
</reference>